<evidence type="ECO:0000313" key="6">
    <source>
        <dbReference type="Proteomes" id="UP000258309"/>
    </source>
</evidence>
<feature type="non-terminal residue" evidence="5">
    <location>
        <position position="1"/>
    </location>
</feature>
<gene>
    <name evidence="5" type="ORF">B7463_g12519</name>
</gene>
<dbReference type="STRING" id="5539.A0A3E2GRT3"/>
<dbReference type="PROSITE" id="PS50297">
    <property type="entry name" value="ANK_REP_REGION"/>
    <property type="match status" value="3"/>
</dbReference>
<feature type="domain" description="NACHT" evidence="4">
    <location>
        <begin position="81"/>
        <end position="220"/>
    </location>
</feature>
<feature type="repeat" description="ANK" evidence="3">
    <location>
        <begin position="530"/>
        <end position="562"/>
    </location>
</feature>
<dbReference type="Pfam" id="PF24883">
    <property type="entry name" value="NPHP3_N"/>
    <property type="match status" value="1"/>
</dbReference>
<dbReference type="InterPro" id="IPR027417">
    <property type="entry name" value="P-loop_NTPase"/>
</dbReference>
<dbReference type="Gene3D" id="1.25.40.20">
    <property type="entry name" value="Ankyrin repeat-containing domain"/>
    <property type="match status" value="9"/>
</dbReference>
<evidence type="ECO:0000313" key="5">
    <source>
        <dbReference type="EMBL" id="RFU23819.1"/>
    </source>
</evidence>
<feature type="repeat" description="ANK" evidence="3">
    <location>
        <begin position="596"/>
        <end position="628"/>
    </location>
</feature>
<dbReference type="SUPFAM" id="SSF48403">
    <property type="entry name" value="Ankyrin repeat"/>
    <property type="match status" value="4"/>
</dbReference>
<dbReference type="PROSITE" id="PS50088">
    <property type="entry name" value="ANK_REPEAT"/>
    <property type="match status" value="5"/>
</dbReference>
<sequence length="1998" mass="221410">MDDDDFVHVERHDIDQGDDNNPLKVTAEDLEKIRLWLSPTEFESEGSEYRRHLNAHLPGTGDWLSHTEQYVSWHSSEDTIGALWIQGIPGSGKSVVAANLVQTLKNEDAPVLFFFSRWIIESNSKPRFLVRDCLCQFLDYCTTLQRRLKGVLKQYPVVGNVPCHELWRILLAGLSTVPRVYLVFDALDELAIDEDGFLQCLVDLAQMKPDSIKLIMTSRPLPHLQTALKGPFITNVRLSGHRVEKDINVYITHRLSTQRERSLSMEDQSTLKDVFCQKGHGLFLYARLMLDELLQQSIPVLACLQHLPSSLEDMYVNLLYEHSSRSGASLHFQSLLLSWITHASRPLRVTELAALVNSLGDSAGLNASQEVKLMVRTSCGPLLEILDDETVQVIHHSLTEFFLNTSRSSAKEIVGSEKWFPAFTPALIHRSLTFSCIDYLKSGCFDLWTINRPTTDSYEEFPPLEKQRQLMVRFHFLQYASHNLLYHAARCDSSDIQLAHNLDEFLQYGSHDFESWKDFLFAKESKTAIDDFHPLHVASRAGLTNYTIWLLEKGIDPDLTDSQKRTATAYAAMYGHAETLEALLSRKASFTISDWDGLQPIHHASKGNHVTTLHCLLDAGANPASPKDGEDHDWYSFRPSTLESTPIQLACEIGNVDIVTELLQHLEPSLRNDILPHWASAKGQAKPLSALIQYPQILANINKKDARGNTAIYLAACSGDSATRTKKKGIRRTPLQGWAGFRRRAHLDLHRNSVEDWEKTGTLLIEAGCDVEARDEKGQTVLFAWTDQLRYGHGDSDRTLRFVSLLLKHGANPRATDNEGNTPLHLHQKWHQNPKIIGLFTKGGADINATRQGDLATSLIAYAKAQCTDIKAYIDNGADFNMQDSDGSTALHHICRSWLFKLPHIKEWLLVADPTIKNNKGETCLYNLRYGNNGEGRVEAIPLLMEKGLDLESRNRLGRTALLAACANAEQHFIIGLIRHGANAKSRDFQNKSCLHLVAQVCLSNYDHGPRDSQTASNVIKSLIQAGADVSSTDLEGNTPFMDAVESCLHFKTLKIRLELILKFGGVANTSNHRGQTALHKVAGLTRINTHQDILELVDFLLQPRLGLDLHARDNEGVMAIHIAALTSDVITWKLVQAGADIQARADDYRTPLHFAAGAAQSNVVGLLCRLYKEKSRTIDQRDEAGRTALHYAVLSGNSECVYYLLQSGASLSVNDNQALTPLHLAAQHQIDTVNIRNQRQFEDIVGRSEVPSGMLSLYPYMDTRMESFFCKINWKLSLAILQEEEARMIQDVVRLLLLAGADPTACDKSRQTPHDVAAFLDNGDVVNMLSPLRQRNDTEIPLVDQWYSIRNAHADKIVSTINIEDADAYTLLQTAIVLRNESLFDALLKAGVNPTALGPEALTPVHTVAHFGLTSMMKIVASHVEDLNVFSPSLLHVAASRVLSNIQMIDLLIDLGVDASTPYQEVDDKRRRSTGALIPSYATAHILAAGNQWWNISALESLCKAGADLEMRDGDGNTVLQCALNGTKSGSWGCGFWRDDTLEVLLRHGANINALSPDGSSTPLTACLESRRGRKLLQKLLDAGANINLGRVPAIFNAVESEDPEATVAILNAGGDVNAIYRPDTPKRYGRGSKVETPLLSAAFVDGLSLRDIAAGNREEDRKRAREETMVILLQRGANPLLELQDGKTTVLHEIAYYHGLIGPILKTGVDLEIRDSQHRTPLLAACSPVEHSWRGTEDESAPCELILAGADIHVIDTAGSTPLHLAVQARLFKTVTLLLEMGASPSAKNNAGLCPLYCALKHHGESLLKFTRALLSAGADPLITGPNGEAPLHLLAPSLMLFSPADGVEFRERIYQSGDKTDYIAEFSGLYQQFVDSGCERNGRDHLGNTPLFPYVKEIKHRNDYWTVEAPAEKDVSKMFESHDVLAVNNEGDTLLHAVASRQEGLKSEGDGEWLFKKLMACGVDPKKENKRGACALDVAAACGKEAILGMFAQEE</sequence>
<feature type="non-terminal residue" evidence="5">
    <location>
        <position position="1998"/>
    </location>
</feature>
<keyword evidence="1" id="KW-0677">Repeat</keyword>
<reference evidence="5 6" key="1">
    <citation type="submission" date="2018-05" db="EMBL/GenBank/DDBJ databases">
        <title>Draft genome sequence of Scytalidium lignicola DSM 105466, a ubiquitous saprotrophic fungus.</title>
        <authorList>
            <person name="Buettner E."/>
            <person name="Gebauer A.M."/>
            <person name="Hofrichter M."/>
            <person name="Liers C."/>
            <person name="Kellner H."/>
        </authorList>
    </citation>
    <scope>NUCLEOTIDE SEQUENCE [LARGE SCALE GENOMIC DNA]</scope>
    <source>
        <strain evidence="5 6">DSM 105466</strain>
    </source>
</reference>
<evidence type="ECO:0000259" key="4">
    <source>
        <dbReference type="PROSITE" id="PS50837"/>
    </source>
</evidence>
<evidence type="ECO:0000256" key="3">
    <source>
        <dbReference type="PROSITE-ProRule" id="PRU00023"/>
    </source>
</evidence>
<dbReference type="InterPro" id="IPR002110">
    <property type="entry name" value="Ankyrin_rpt"/>
</dbReference>
<organism evidence="5 6">
    <name type="scientific">Scytalidium lignicola</name>
    <name type="common">Hyphomycete</name>
    <dbReference type="NCBI Taxonomy" id="5539"/>
    <lineage>
        <taxon>Eukaryota</taxon>
        <taxon>Fungi</taxon>
        <taxon>Dikarya</taxon>
        <taxon>Ascomycota</taxon>
        <taxon>Pezizomycotina</taxon>
        <taxon>Leotiomycetes</taxon>
        <taxon>Leotiomycetes incertae sedis</taxon>
        <taxon>Scytalidium</taxon>
    </lineage>
</organism>
<dbReference type="Proteomes" id="UP000258309">
    <property type="component" value="Unassembled WGS sequence"/>
</dbReference>
<dbReference type="OMA" id="NEGNTIW"/>
<dbReference type="SMART" id="SM00248">
    <property type="entry name" value="ANK"/>
    <property type="match status" value="23"/>
</dbReference>
<protein>
    <recommendedName>
        <fullName evidence="4">NACHT domain-containing protein</fullName>
    </recommendedName>
</protein>
<feature type="repeat" description="ANK" evidence="3">
    <location>
        <begin position="1185"/>
        <end position="1217"/>
    </location>
</feature>
<keyword evidence="6" id="KW-1185">Reference proteome</keyword>
<dbReference type="InterPro" id="IPR056884">
    <property type="entry name" value="NPHP3-like_N"/>
</dbReference>
<dbReference type="PANTHER" id="PTHR24198:SF165">
    <property type="entry name" value="ANKYRIN REPEAT-CONTAINING PROTEIN-RELATED"/>
    <property type="match status" value="1"/>
</dbReference>
<accession>A0A3E2GRT3</accession>
<dbReference type="PANTHER" id="PTHR24198">
    <property type="entry name" value="ANKYRIN REPEAT AND PROTEIN KINASE DOMAIN-CONTAINING PROTEIN"/>
    <property type="match status" value="1"/>
</dbReference>
<comment type="caution">
    <text evidence="5">The sequence shown here is derived from an EMBL/GenBank/DDBJ whole genome shotgun (WGS) entry which is preliminary data.</text>
</comment>
<dbReference type="SUPFAM" id="SSF52540">
    <property type="entry name" value="P-loop containing nucleoside triphosphate hydrolases"/>
    <property type="match status" value="1"/>
</dbReference>
<dbReference type="InterPro" id="IPR007111">
    <property type="entry name" value="NACHT_NTPase"/>
</dbReference>
<keyword evidence="2 3" id="KW-0040">ANK repeat</keyword>
<dbReference type="PROSITE" id="PS50837">
    <property type="entry name" value="NACHT"/>
    <property type="match status" value="1"/>
</dbReference>
<name>A0A3E2GRT3_SCYLI</name>
<dbReference type="PRINTS" id="PR01415">
    <property type="entry name" value="ANKYRIN"/>
</dbReference>
<dbReference type="Pfam" id="PF12796">
    <property type="entry name" value="Ank_2"/>
    <property type="match status" value="3"/>
</dbReference>
<dbReference type="InterPro" id="IPR036770">
    <property type="entry name" value="Ankyrin_rpt-contain_sf"/>
</dbReference>
<dbReference type="EMBL" id="NCSJ02000595">
    <property type="protein sequence ID" value="RFU23819.1"/>
    <property type="molecule type" value="Genomic_DNA"/>
</dbReference>
<dbReference type="InterPro" id="IPR054471">
    <property type="entry name" value="GPIID_WHD"/>
</dbReference>
<evidence type="ECO:0000256" key="2">
    <source>
        <dbReference type="ARBA" id="ARBA00023043"/>
    </source>
</evidence>
<dbReference type="Gene3D" id="3.40.50.300">
    <property type="entry name" value="P-loop containing nucleotide triphosphate hydrolases"/>
    <property type="match status" value="1"/>
</dbReference>
<dbReference type="Pfam" id="PF22939">
    <property type="entry name" value="WHD_GPIID"/>
    <property type="match status" value="1"/>
</dbReference>
<feature type="repeat" description="ANK" evidence="3">
    <location>
        <begin position="819"/>
        <end position="852"/>
    </location>
</feature>
<evidence type="ECO:0000256" key="1">
    <source>
        <dbReference type="ARBA" id="ARBA00022737"/>
    </source>
</evidence>
<feature type="repeat" description="ANK" evidence="3">
    <location>
        <begin position="1760"/>
        <end position="1792"/>
    </location>
</feature>
<dbReference type="OrthoDB" id="21416at2759"/>
<proteinExistence type="predicted"/>